<organism evidence="19 20">
    <name type="scientific">Phytophthora megakarya</name>
    <dbReference type="NCBI Taxonomy" id="4795"/>
    <lineage>
        <taxon>Eukaryota</taxon>
        <taxon>Sar</taxon>
        <taxon>Stramenopiles</taxon>
        <taxon>Oomycota</taxon>
        <taxon>Peronosporomycetes</taxon>
        <taxon>Peronosporales</taxon>
        <taxon>Peronosporaceae</taxon>
        <taxon>Phytophthora</taxon>
    </lineage>
</organism>
<feature type="transmembrane region" description="Helical" evidence="16">
    <location>
        <begin position="1064"/>
        <end position="1085"/>
    </location>
</feature>
<evidence type="ECO:0000256" key="6">
    <source>
        <dbReference type="ARBA" id="ARBA00022741"/>
    </source>
</evidence>
<feature type="binding site" evidence="14">
    <location>
        <position position="596"/>
    </location>
    <ligand>
        <name>ATP</name>
        <dbReference type="ChEBI" id="CHEBI:30616"/>
    </ligand>
</feature>
<dbReference type="NCBIfam" id="TIGR01494">
    <property type="entry name" value="ATPase_P-type"/>
    <property type="match status" value="1"/>
</dbReference>
<keyword evidence="3" id="KW-0813">Transport</keyword>
<dbReference type="GO" id="GO:0000287">
    <property type="term" value="F:magnesium ion binding"/>
    <property type="evidence" value="ECO:0007669"/>
    <property type="project" value="UniProtKB-UniRule"/>
</dbReference>
<dbReference type="SFLD" id="SFLDF00027">
    <property type="entry name" value="p-type_atpase"/>
    <property type="match status" value="1"/>
</dbReference>
<evidence type="ECO:0000313" key="19">
    <source>
        <dbReference type="EMBL" id="OWZ06588.1"/>
    </source>
</evidence>
<comment type="similarity">
    <text evidence="2 16">Belongs to the cation transport ATPase (P-type) (TC 3.A.3) family. Type IV subfamily.</text>
</comment>
<gene>
    <name evidence="19" type="ORF">PHMEG_00021135</name>
</gene>
<dbReference type="GO" id="GO:0045332">
    <property type="term" value="P:phospholipid translocation"/>
    <property type="evidence" value="ECO:0007669"/>
    <property type="project" value="TreeGrafter"/>
</dbReference>
<dbReference type="GO" id="GO:0005886">
    <property type="term" value="C:plasma membrane"/>
    <property type="evidence" value="ECO:0007669"/>
    <property type="project" value="TreeGrafter"/>
</dbReference>
<reference evidence="20" key="1">
    <citation type="submission" date="2017-03" db="EMBL/GenBank/DDBJ databases">
        <title>Phytopthora megakarya and P. palmivora, two closely related causual agents of cacao black pod achieved similar genome size and gene model numbers by different mechanisms.</title>
        <authorList>
            <person name="Ali S."/>
            <person name="Shao J."/>
            <person name="Larry D.J."/>
            <person name="Kronmiller B."/>
            <person name="Shen D."/>
            <person name="Strem M.D."/>
            <person name="Melnick R.L."/>
            <person name="Guiltinan M.J."/>
            <person name="Tyler B.M."/>
            <person name="Meinhardt L.W."/>
            <person name="Bailey B.A."/>
        </authorList>
    </citation>
    <scope>NUCLEOTIDE SEQUENCE [LARGE SCALE GENOMIC DNA]</scope>
    <source>
        <strain evidence="20">zdho120</strain>
    </source>
</reference>
<name>A0A225VNW1_9STRA</name>
<feature type="transmembrane region" description="Helical" evidence="16">
    <location>
        <begin position="1033"/>
        <end position="1052"/>
    </location>
</feature>
<dbReference type="PROSITE" id="PS00154">
    <property type="entry name" value="ATPASE_E1_E2"/>
    <property type="match status" value="1"/>
</dbReference>
<evidence type="ECO:0000256" key="9">
    <source>
        <dbReference type="ARBA" id="ARBA00022967"/>
    </source>
</evidence>
<dbReference type="Pfam" id="PF13246">
    <property type="entry name" value="Cation_ATPase"/>
    <property type="match status" value="1"/>
</dbReference>
<evidence type="ECO:0000256" key="12">
    <source>
        <dbReference type="ARBA" id="ARBA00034036"/>
    </source>
</evidence>
<feature type="binding site" evidence="14">
    <location>
        <position position="425"/>
    </location>
    <ligand>
        <name>ATP</name>
        <dbReference type="ChEBI" id="CHEBI:30616"/>
    </ligand>
</feature>
<dbReference type="GO" id="GO:0140326">
    <property type="term" value="F:ATPase-coupled intramembrane lipid transporter activity"/>
    <property type="evidence" value="ECO:0007669"/>
    <property type="project" value="UniProtKB-EC"/>
</dbReference>
<dbReference type="OrthoDB" id="377733at2759"/>
<protein>
    <recommendedName>
        <fullName evidence="16">Phospholipid-transporting ATPase</fullName>
        <ecNumber evidence="16">7.6.2.1</ecNumber>
    </recommendedName>
</protein>
<feature type="transmembrane region" description="Helical" evidence="16">
    <location>
        <begin position="999"/>
        <end position="1021"/>
    </location>
</feature>
<evidence type="ECO:0000256" key="7">
    <source>
        <dbReference type="ARBA" id="ARBA00022840"/>
    </source>
</evidence>
<dbReference type="InterPro" id="IPR044492">
    <property type="entry name" value="P_typ_ATPase_HD_dom"/>
</dbReference>
<feature type="binding site" evidence="14">
    <location>
        <position position="427"/>
    </location>
    <ligand>
        <name>ATP</name>
        <dbReference type="ChEBI" id="CHEBI:30616"/>
    </ligand>
</feature>
<dbReference type="Proteomes" id="UP000198211">
    <property type="component" value="Unassembled WGS sequence"/>
</dbReference>
<feature type="binding site" evidence="15">
    <location>
        <position position="859"/>
    </location>
    <ligand>
        <name>Mg(2+)</name>
        <dbReference type="ChEBI" id="CHEBI:18420"/>
    </ligand>
</feature>
<keyword evidence="11 16" id="KW-0472">Membrane</keyword>
<feature type="transmembrane region" description="Helical" evidence="16">
    <location>
        <begin position="356"/>
        <end position="389"/>
    </location>
</feature>
<dbReference type="InterPro" id="IPR036412">
    <property type="entry name" value="HAD-like_sf"/>
</dbReference>
<evidence type="ECO:0000256" key="4">
    <source>
        <dbReference type="ARBA" id="ARBA00022692"/>
    </source>
</evidence>
<feature type="transmembrane region" description="Helical" evidence="16">
    <location>
        <begin position="953"/>
        <end position="971"/>
    </location>
</feature>
<keyword evidence="5 15" id="KW-0479">Metal-binding</keyword>
<feature type="binding site" evidence="15">
    <location>
        <position position="425"/>
    </location>
    <ligand>
        <name>Mg(2+)</name>
        <dbReference type="ChEBI" id="CHEBI:18420"/>
    </ligand>
</feature>
<evidence type="ECO:0000256" key="15">
    <source>
        <dbReference type="PIRSR" id="PIRSR606539-3"/>
    </source>
</evidence>
<evidence type="ECO:0000256" key="3">
    <source>
        <dbReference type="ARBA" id="ARBA00022448"/>
    </source>
</evidence>
<feature type="domain" description="P-type ATPase C-terminal" evidence="18">
    <location>
        <begin position="885"/>
        <end position="1132"/>
    </location>
</feature>
<proteinExistence type="inferred from homology"/>
<dbReference type="FunFam" id="3.40.50.1000:FF:000080">
    <property type="entry name" value="Phospholipid-transporting ATPase"/>
    <property type="match status" value="1"/>
</dbReference>
<dbReference type="SUPFAM" id="SSF81665">
    <property type="entry name" value="Calcium ATPase, transmembrane domain M"/>
    <property type="match status" value="1"/>
</dbReference>
<evidence type="ECO:0000259" key="18">
    <source>
        <dbReference type="Pfam" id="PF16212"/>
    </source>
</evidence>
<feature type="binding site" evidence="14">
    <location>
        <position position="744"/>
    </location>
    <ligand>
        <name>ATP</name>
        <dbReference type="ChEBI" id="CHEBI:30616"/>
    </ligand>
</feature>
<dbReference type="Gene3D" id="2.70.150.10">
    <property type="entry name" value="Calcium-transporting ATPase, cytoplasmic transduction domain A"/>
    <property type="match status" value="1"/>
</dbReference>
<dbReference type="GO" id="GO:0005524">
    <property type="term" value="F:ATP binding"/>
    <property type="evidence" value="ECO:0007669"/>
    <property type="project" value="UniProtKB-UniRule"/>
</dbReference>
<dbReference type="PANTHER" id="PTHR24092">
    <property type="entry name" value="PROBABLE PHOSPHOLIPID-TRANSPORTING ATPASE"/>
    <property type="match status" value="1"/>
</dbReference>
<dbReference type="Gene3D" id="3.40.50.1000">
    <property type="entry name" value="HAD superfamily/HAD-like"/>
    <property type="match status" value="1"/>
</dbReference>
<dbReference type="PRINTS" id="PR00119">
    <property type="entry name" value="CATATPASE"/>
</dbReference>
<keyword evidence="6 14" id="KW-0547">Nucleotide-binding</keyword>
<dbReference type="Pfam" id="PF16209">
    <property type="entry name" value="PhoLip_ATPase_N"/>
    <property type="match status" value="1"/>
</dbReference>
<feature type="active site" description="4-aspartylphosphate intermediate" evidence="13">
    <location>
        <position position="425"/>
    </location>
</feature>
<dbReference type="SFLD" id="SFLDG00002">
    <property type="entry name" value="C1.7:_P-type_atpase_like"/>
    <property type="match status" value="1"/>
</dbReference>
<dbReference type="InterPro" id="IPR001757">
    <property type="entry name" value="P_typ_ATPase"/>
</dbReference>
<feature type="binding site" evidence="14">
    <location>
        <position position="838"/>
    </location>
    <ligand>
        <name>ATP</name>
        <dbReference type="ChEBI" id="CHEBI:30616"/>
    </ligand>
</feature>
<evidence type="ECO:0000256" key="2">
    <source>
        <dbReference type="ARBA" id="ARBA00008109"/>
    </source>
</evidence>
<comment type="catalytic activity">
    <reaction evidence="12 16">
        <text>ATP + H2O + phospholipidSide 1 = ADP + phosphate + phospholipidSide 2.</text>
        <dbReference type="EC" id="7.6.2.1"/>
    </reaction>
</comment>
<dbReference type="InterPro" id="IPR023298">
    <property type="entry name" value="ATPase_P-typ_TM_dom_sf"/>
</dbReference>
<comment type="subcellular location">
    <subcellularLocation>
        <location evidence="1">Endomembrane system</location>
        <topology evidence="1">Multi-pass membrane protein</topology>
    </subcellularLocation>
    <subcellularLocation>
        <location evidence="16">Membrane</location>
        <topology evidence="16">Multi-pass membrane protein</topology>
    </subcellularLocation>
</comment>
<dbReference type="InterPro" id="IPR018303">
    <property type="entry name" value="ATPase_P-typ_P_site"/>
</dbReference>
<feature type="transmembrane region" description="Helical" evidence="16">
    <location>
        <begin position="1233"/>
        <end position="1252"/>
    </location>
</feature>
<evidence type="ECO:0000256" key="1">
    <source>
        <dbReference type="ARBA" id="ARBA00004127"/>
    </source>
</evidence>
<dbReference type="EMBL" id="NBNE01003899">
    <property type="protein sequence ID" value="OWZ06588.1"/>
    <property type="molecule type" value="Genomic_DNA"/>
</dbReference>
<evidence type="ECO:0000313" key="20">
    <source>
        <dbReference type="Proteomes" id="UP000198211"/>
    </source>
</evidence>
<feature type="binding site" evidence="14">
    <location>
        <position position="832"/>
    </location>
    <ligand>
        <name>ATP</name>
        <dbReference type="ChEBI" id="CHEBI:30616"/>
    </ligand>
</feature>
<dbReference type="EC" id="7.6.2.1" evidence="16"/>
<dbReference type="GO" id="GO:0016887">
    <property type="term" value="F:ATP hydrolysis activity"/>
    <property type="evidence" value="ECO:0007669"/>
    <property type="project" value="InterPro"/>
</dbReference>
<evidence type="ECO:0000256" key="14">
    <source>
        <dbReference type="PIRSR" id="PIRSR606539-2"/>
    </source>
</evidence>
<evidence type="ECO:0000256" key="13">
    <source>
        <dbReference type="PIRSR" id="PIRSR606539-1"/>
    </source>
</evidence>
<evidence type="ECO:0000256" key="11">
    <source>
        <dbReference type="ARBA" id="ARBA00023136"/>
    </source>
</evidence>
<feature type="binding site" evidence="14">
    <location>
        <position position="862"/>
    </location>
    <ligand>
        <name>ATP</name>
        <dbReference type="ChEBI" id="CHEBI:30616"/>
    </ligand>
</feature>
<feature type="domain" description="P-type ATPase N-terminal" evidence="17">
    <location>
        <begin position="32"/>
        <end position="84"/>
    </location>
</feature>
<dbReference type="NCBIfam" id="TIGR01652">
    <property type="entry name" value="ATPase-Plipid"/>
    <property type="match status" value="1"/>
</dbReference>
<dbReference type="SUPFAM" id="SSF81660">
    <property type="entry name" value="Metal cation-transporting ATPase, ATP-binding domain N"/>
    <property type="match status" value="1"/>
</dbReference>
<comment type="cofactor">
    <cofactor evidence="15">
        <name>Mg(2+)</name>
        <dbReference type="ChEBI" id="CHEBI:18420"/>
    </cofactor>
</comment>
<keyword evidence="8 15" id="KW-0460">Magnesium</keyword>
<keyword evidence="20" id="KW-1185">Reference proteome</keyword>
<keyword evidence="7 14" id="KW-0067">ATP-binding</keyword>
<keyword evidence="9 16" id="KW-1278">Translocase</keyword>
<feature type="binding site" evidence="15">
    <location>
        <position position="427"/>
    </location>
    <ligand>
        <name>Mg(2+)</name>
        <dbReference type="ChEBI" id="CHEBI:18420"/>
    </ligand>
</feature>
<dbReference type="FunFam" id="3.40.1110.10:FF:000129">
    <property type="entry name" value="Phospholipid-transporting ATPase"/>
    <property type="match status" value="1"/>
</dbReference>
<feature type="transmembrane region" description="Helical" evidence="16">
    <location>
        <begin position="913"/>
        <end position="933"/>
    </location>
</feature>
<feature type="transmembrane region" description="Helical" evidence="16">
    <location>
        <begin position="1105"/>
        <end position="1126"/>
    </location>
</feature>
<dbReference type="Pfam" id="PF16212">
    <property type="entry name" value="PhoLip_ATPase_C"/>
    <property type="match status" value="1"/>
</dbReference>
<feature type="binding site" evidence="14">
    <location>
        <position position="619"/>
    </location>
    <ligand>
        <name>ATP</name>
        <dbReference type="ChEBI" id="CHEBI:30616"/>
    </ligand>
</feature>
<feature type="binding site" evidence="15">
    <location>
        <position position="863"/>
    </location>
    <ligand>
        <name>Mg(2+)</name>
        <dbReference type="ChEBI" id="CHEBI:18420"/>
    </ligand>
</feature>
<dbReference type="InterPro" id="IPR023214">
    <property type="entry name" value="HAD_sf"/>
</dbReference>
<evidence type="ECO:0000256" key="16">
    <source>
        <dbReference type="RuleBase" id="RU362033"/>
    </source>
</evidence>
<accession>A0A225VNW1</accession>
<feature type="binding site" evidence="14">
    <location>
        <position position="540"/>
    </location>
    <ligand>
        <name>ATP</name>
        <dbReference type="ChEBI" id="CHEBI:30616"/>
    </ligand>
</feature>
<dbReference type="InterPro" id="IPR032631">
    <property type="entry name" value="P-type_ATPase_N"/>
</dbReference>
<dbReference type="Gene3D" id="3.40.1110.10">
    <property type="entry name" value="Calcium-transporting ATPase, cytoplasmic domain N"/>
    <property type="match status" value="1"/>
</dbReference>
<keyword evidence="4 16" id="KW-0812">Transmembrane</keyword>
<keyword evidence="10 16" id="KW-1133">Transmembrane helix</keyword>
<feature type="binding site" evidence="14">
    <location>
        <position position="742"/>
    </location>
    <ligand>
        <name>ATP</name>
        <dbReference type="ChEBI" id="CHEBI:30616"/>
    </ligand>
</feature>
<feature type="binding site" evidence="14">
    <location>
        <position position="743"/>
    </location>
    <ligand>
        <name>ATP</name>
        <dbReference type="ChEBI" id="CHEBI:30616"/>
    </ligand>
</feature>
<dbReference type="InterPro" id="IPR023299">
    <property type="entry name" value="ATPase_P-typ_cyto_dom_N"/>
</dbReference>
<dbReference type="GO" id="GO:0012505">
    <property type="term" value="C:endomembrane system"/>
    <property type="evidence" value="ECO:0007669"/>
    <property type="project" value="UniProtKB-SubCell"/>
</dbReference>
<feature type="binding site" evidence="14">
    <location>
        <position position="655"/>
    </location>
    <ligand>
        <name>ATP</name>
        <dbReference type="ChEBI" id="CHEBI:30616"/>
    </ligand>
</feature>
<evidence type="ECO:0000256" key="5">
    <source>
        <dbReference type="ARBA" id="ARBA00022723"/>
    </source>
</evidence>
<dbReference type="SUPFAM" id="SSF81653">
    <property type="entry name" value="Calcium ATPase, transduction domain A"/>
    <property type="match status" value="1"/>
</dbReference>
<evidence type="ECO:0000256" key="10">
    <source>
        <dbReference type="ARBA" id="ARBA00022989"/>
    </source>
</evidence>
<comment type="caution">
    <text evidence="19">The sequence shown here is derived from an EMBL/GenBank/DDBJ whole genome shotgun (WGS) entry which is preliminary data.</text>
</comment>
<sequence length="1678" mass="185090">MVRGPDPVAKREESADYRVVALPASQQRTPDVPEFCSNVVITSKYTTWNFLPLFMLESFRKLANAYFLLVSILQCIKSISNTNGLPSNLPVLVFILAVDGVLAVIEDRPVRHLADKEANSAQCHVLKETFTGTSDALNRAGGVDDPDIAVMHWAALTVGSVVKLHNRETAPADLLILAVAEVNPSEPAGICYVETKSLDGETNLKLRHACDATLHVQTAAQVAGLGGQLRCENPNKAIGRFDGTLSVTQGTKVTDTHPQPIAIKNVLLRGCQLRNTDWIYGLVVNTGPDTKIMQSATATRPKWSSINETVNKMIIWLFLLLCFLCIIATTVQVVWLNSNIDESWYLDWSPDMTSQWFIGFGYYFLLMYQMIPVSLYVTISMVMFIQAIFMTWDLDMYYEEADVRMIVRSMGLNEELGQISYVFSDKTGTLTCNVMEFRKCSINGVSYGTGMTEIGRAALRRKGVAVPAETEPDPATRRAKIPYVNFEDVRLFNALERPINDDTRNREAEFFLHLSLCQTVIPEAVEGSSEVRFSASSPDEQALVSGAKFFGFSFESRGLGTARVRVKRPELIRHYANGVTNPNALLEFKILDVLEFTSTRKRMSVVVQYPNGEYWVLTKGADNVIYPMLAKEKSNPEMMKETMRHLETFGDDGLRTLTIAQRRVDENEYLNWSARFKEANSSLEEIEKRKNDQPNEIDKLMTEIERDLELLGATAIEDKLQNNVPSCIANLMRAGMRVWMLTGDKQETAINISYACQLMDNDMEQFIFNCDLYPTKDAIFAQLSTANAQVQGNGRHAVVIDGECLELTLADERCQSEFLSLAMACEAVVCCRVSPSQKAEVVTLVRTANKKVRTLAIGDGANDVAMIQRAHVGVGISGQEGMQAVNSSDYAIGQFYFLEKLLLHHGRLNYKRMAILAGYMFYKNIVMVLAQYFYMFCTGSSGQKFYGELGFQLYNICYTSLPIIVLGVFDYDVPFEVSKYFPELYLVGPRMELFNNYTFFKWICSAVYESAVIFVFVVYAFNENLSNAGSAPMVQYGLLAFTMVVLIANIKLTMLQMSWSSYSVICWFVGVIAYLPLTPLISSYWISMFSTEYGSFQNTLGQETYWMVIPICLVVSLLRHFTWTAICRRFYPDPWQIVQEQYVLHKGKPVHRTMSHIDIEAGGIPVVNGMLTEDETAYINSSSPSRGQAQHAQAQAQYANKPRGLQAAAKRNTHRLRLKFSPKVSSRARQYPFVLLQMTMRMLLSALLPLLLANDVAADTKLVSACSASLSDSNPPVLEPLRAEIGDEYANVFVGLLGNSAASKFLISDAGSSCFANMNGTALGLVLSSSTAVDSCANALALLNLPQIQYAIGNFSISLSSDSDANAATESFIEGLRLVEEGEVEQMCSLYVDGLMPCLRSQLLPSLATLRSTAANGCCSAWESESVALFDYTLTGQYTKLAQLVGDVLCATQTPAFNGTSSQRCGYTFLQSSGEVANTTSADRAAALLEDLQVPTDQACLKAEGEAYTNTDGVAVEAVSSDAYTASGCVVALDRFATWMNGRPLAGNSSESYGIDLQSLFGSGKCVSGADVFSVIQDFFPSSIVDVVSSYFSNACLHVPMKYADGCSFSRPASLVDWNYEPAHASQAGSEEKGDGTSAINSINTMPPNVTSESSAAVASRHGSVVMLVLSTVLLSLW</sequence>
<dbReference type="SUPFAM" id="SSF56784">
    <property type="entry name" value="HAD-like"/>
    <property type="match status" value="1"/>
</dbReference>
<dbReference type="InterPro" id="IPR006539">
    <property type="entry name" value="P-type_ATPase_IV"/>
</dbReference>
<dbReference type="InterPro" id="IPR032630">
    <property type="entry name" value="P_typ_ATPase_c"/>
</dbReference>
<dbReference type="PANTHER" id="PTHR24092:SF180">
    <property type="entry name" value="PHOSPHOLIPID-TRANSPORTING ATPASE DNF1-RELATED"/>
    <property type="match status" value="1"/>
</dbReference>
<feature type="binding site" evidence="14">
    <location>
        <position position="426"/>
    </location>
    <ligand>
        <name>ATP</name>
        <dbReference type="ChEBI" id="CHEBI:30616"/>
    </ligand>
</feature>
<evidence type="ECO:0000256" key="8">
    <source>
        <dbReference type="ARBA" id="ARBA00022842"/>
    </source>
</evidence>
<dbReference type="InterPro" id="IPR008250">
    <property type="entry name" value="ATPase_P-typ_transduc_dom_A_sf"/>
</dbReference>
<dbReference type="SFLD" id="SFLDS00003">
    <property type="entry name" value="Haloacid_Dehalogenase"/>
    <property type="match status" value="1"/>
</dbReference>
<dbReference type="STRING" id="4795.A0A225VNW1"/>
<feature type="transmembrane region" description="Helical" evidence="16">
    <location>
        <begin position="314"/>
        <end position="336"/>
    </location>
</feature>
<evidence type="ECO:0000259" key="17">
    <source>
        <dbReference type="Pfam" id="PF16209"/>
    </source>
</evidence>
<feature type="binding site" evidence="14">
    <location>
        <position position="863"/>
    </location>
    <ligand>
        <name>ATP</name>
        <dbReference type="ChEBI" id="CHEBI:30616"/>
    </ligand>
</feature>